<sequence length="127" mass="14359">MSPDPSFEIPARPQRRYPYSGGVEYEGETVFRLRPTSDRSESDLRALVEDILESDPYTYGDWLDLPMPLYLVHDGQTGDVFRVAVRDGTVELYVLPATESAGLRQFYEALAAHSDDAWTVDLTVERA</sequence>
<feature type="region of interest" description="Disordered" evidence="1">
    <location>
        <begin position="1"/>
        <end position="20"/>
    </location>
</feature>
<protein>
    <submittedName>
        <fullName evidence="2">Uncharacterized protein</fullName>
    </submittedName>
</protein>
<dbReference type="AlphaFoldDB" id="A0A897N3A0"/>
<evidence type="ECO:0000313" key="2">
    <source>
        <dbReference type="EMBL" id="QSG05589.1"/>
    </source>
</evidence>
<gene>
    <name evidence="2" type="ORF">HSR121_1243</name>
</gene>
<dbReference type="RefSeq" id="WP_229115414.1">
    <property type="nucleotide sequence ID" value="NZ_CP064787.1"/>
</dbReference>
<dbReference type="Proteomes" id="UP000663525">
    <property type="component" value="Chromosome"/>
</dbReference>
<reference evidence="2" key="1">
    <citation type="submission" date="2020-11" db="EMBL/GenBank/DDBJ databases">
        <title>Carbohydrate-dependent, anaerobic sulfur respiration: A novel catabolism in halophilic archaea.</title>
        <authorList>
            <person name="Sorokin D.Y."/>
            <person name="Messina E."/>
            <person name="Smedile F."/>
            <person name="La Cono V."/>
            <person name="Hallsworth J.E."/>
            <person name="Yakimov M.M."/>
        </authorList>
    </citation>
    <scope>NUCLEOTIDE SEQUENCE</scope>
    <source>
        <strain evidence="2">HSR12-1</strain>
    </source>
</reference>
<name>A0A897N3A0_9EURY</name>
<dbReference type="EMBL" id="CP064787">
    <property type="protein sequence ID" value="QSG05589.1"/>
    <property type="molecule type" value="Genomic_DNA"/>
</dbReference>
<evidence type="ECO:0000256" key="1">
    <source>
        <dbReference type="SAM" id="MobiDB-lite"/>
    </source>
</evidence>
<proteinExistence type="predicted"/>
<organism evidence="2 3">
    <name type="scientific">Halapricum desulfuricans</name>
    <dbReference type="NCBI Taxonomy" id="2841257"/>
    <lineage>
        <taxon>Archaea</taxon>
        <taxon>Methanobacteriati</taxon>
        <taxon>Methanobacteriota</taxon>
        <taxon>Stenosarchaea group</taxon>
        <taxon>Halobacteria</taxon>
        <taxon>Halobacteriales</taxon>
        <taxon>Haloarculaceae</taxon>
        <taxon>Halapricum</taxon>
    </lineage>
</organism>
<dbReference type="GeneID" id="68854855"/>
<evidence type="ECO:0000313" key="3">
    <source>
        <dbReference type="Proteomes" id="UP000663525"/>
    </source>
</evidence>
<accession>A0A897N3A0</accession>